<gene>
    <name evidence="2" type="ORF">N300_10661</name>
</gene>
<dbReference type="InterPro" id="IPR043651">
    <property type="entry name" value="KNL1_MELT_rpt"/>
</dbReference>
<reference evidence="2 3" key="1">
    <citation type="submission" date="2014-04" db="EMBL/GenBank/DDBJ databases">
        <title>Genome evolution of avian class.</title>
        <authorList>
            <person name="Zhang G."/>
            <person name="Li C."/>
        </authorList>
    </citation>
    <scope>NUCLEOTIDE SEQUENCE [LARGE SCALE GENOMIC DNA]</scope>
    <source>
        <strain evidence="2">BGI_N300</strain>
    </source>
</reference>
<dbReference type="STRING" id="9244.A0A091IDD3"/>
<dbReference type="CDD" id="cd21853">
    <property type="entry name" value="KNL1_NTD"/>
    <property type="match status" value="1"/>
</dbReference>
<dbReference type="Pfam" id="PF19221">
    <property type="entry name" value="MELT"/>
    <property type="match status" value="5"/>
</dbReference>
<dbReference type="GO" id="GO:0034501">
    <property type="term" value="P:protein localization to kinetochore"/>
    <property type="evidence" value="ECO:0007669"/>
    <property type="project" value="InterPro"/>
</dbReference>
<dbReference type="Proteomes" id="UP000054308">
    <property type="component" value="Unassembled WGS sequence"/>
</dbReference>
<dbReference type="GO" id="GO:0005634">
    <property type="term" value="C:nucleus"/>
    <property type="evidence" value="ECO:0007669"/>
    <property type="project" value="TreeGrafter"/>
</dbReference>
<dbReference type="AlphaFoldDB" id="A0A091IDD3"/>
<dbReference type="GO" id="GO:0051301">
    <property type="term" value="P:cell division"/>
    <property type="evidence" value="ECO:0007669"/>
    <property type="project" value="InterPro"/>
</dbReference>
<keyword evidence="3" id="KW-1185">Reference proteome</keyword>
<organism evidence="2 3">
    <name type="scientific">Calypte anna</name>
    <name type="common">Anna's hummingbird</name>
    <name type="synonym">Archilochus anna</name>
    <dbReference type="NCBI Taxonomy" id="9244"/>
    <lineage>
        <taxon>Eukaryota</taxon>
        <taxon>Metazoa</taxon>
        <taxon>Chordata</taxon>
        <taxon>Craniata</taxon>
        <taxon>Vertebrata</taxon>
        <taxon>Euteleostomi</taxon>
        <taxon>Archelosauria</taxon>
        <taxon>Archosauria</taxon>
        <taxon>Dinosauria</taxon>
        <taxon>Saurischia</taxon>
        <taxon>Theropoda</taxon>
        <taxon>Coelurosauria</taxon>
        <taxon>Aves</taxon>
        <taxon>Neognathae</taxon>
        <taxon>Neoaves</taxon>
        <taxon>Strisores</taxon>
        <taxon>Apodiformes</taxon>
        <taxon>Trochilidae</taxon>
        <taxon>Calypte</taxon>
    </lineage>
</organism>
<dbReference type="PANTHER" id="PTHR16520">
    <property type="entry name" value="KINETOCHORE SCAFFOLD 1"/>
    <property type="match status" value="1"/>
</dbReference>
<sequence>MDKNNPDPNMENDNTEHIRGKRLSSILKAPRQPLDDLGSGNELTQDLNTEKRRKNSRRVSFADTIKVFPRDLKNNVSERENTGMNTLLHAPIQASVQQAEWHDEDTPTARPSRQDTTLVFSEGAEMEMTASHTAVISRNLRSSQADWTEKIDITSFLAALNPTSGQPAESKEFCFQSALSCPSPEQKEEGTAVKKIDFNEFLMSLKSQEKAPNAVEGPEKENVFLVPSQVLEDMALSSVEFVYPHQQLDTCNLTKVFRAPDDGMEMTKCQVPAAGQTMSAIPGSISAETVFQGDKTLVFSKCEDMEMTGNYTDVIWDESSKEVNSSHHRTCCQNSDKQEKAHTMRVVNKGLPTRVVSEREFSSGKMVQVDSNNPASADGPHSKGAGDPLLLSTSAAHRRSSHLPLFSEKSVFFPSGENMDLTGNCTQMGLDCNSSVGLSARAAGPAHLAQDENKTRALHRGDREPIPAMAAADKTMVFIPSQHDMEITASHTVPVSDKGFESQQ</sequence>
<feature type="region of interest" description="Disordered" evidence="1">
    <location>
        <begin position="360"/>
        <end position="389"/>
    </location>
</feature>
<accession>A0A091IDD3</accession>
<dbReference type="GO" id="GO:0008608">
    <property type="term" value="P:attachment of spindle microtubules to kinetochore"/>
    <property type="evidence" value="ECO:0007669"/>
    <property type="project" value="InterPro"/>
</dbReference>
<name>A0A091IDD3_CALAN</name>
<evidence type="ECO:0000313" key="2">
    <source>
        <dbReference type="EMBL" id="KFO97755.1"/>
    </source>
</evidence>
<protein>
    <submittedName>
        <fullName evidence="2">Protein CASC5</fullName>
    </submittedName>
</protein>
<feature type="region of interest" description="Disordered" evidence="1">
    <location>
        <begin position="1"/>
        <end position="58"/>
    </location>
</feature>
<evidence type="ECO:0000256" key="1">
    <source>
        <dbReference type="SAM" id="MobiDB-lite"/>
    </source>
</evidence>
<dbReference type="PANTHER" id="PTHR16520:SF3">
    <property type="entry name" value="KINETOCHORE SCAFFOLD 1"/>
    <property type="match status" value="1"/>
</dbReference>
<dbReference type="EMBL" id="KL217671">
    <property type="protein sequence ID" value="KFO97755.1"/>
    <property type="molecule type" value="Genomic_DNA"/>
</dbReference>
<dbReference type="InterPro" id="IPR037388">
    <property type="entry name" value="Blinkin"/>
</dbReference>
<evidence type="ECO:0000313" key="3">
    <source>
        <dbReference type="Proteomes" id="UP000054308"/>
    </source>
</evidence>
<proteinExistence type="predicted"/>
<feature type="non-terminal residue" evidence="2">
    <location>
        <position position="504"/>
    </location>
</feature>